<feature type="coiled-coil region" evidence="6">
    <location>
        <begin position="6"/>
        <end position="33"/>
    </location>
</feature>
<dbReference type="SMART" id="SM00388">
    <property type="entry name" value="HisKA"/>
    <property type="match status" value="1"/>
</dbReference>
<proteinExistence type="predicted"/>
<organism evidence="10 11">
    <name type="scientific">Kordia algicida OT-1</name>
    <dbReference type="NCBI Taxonomy" id="391587"/>
    <lineage>
        <taxon>Bacteria</taxon>
        <taxon>Pseudomonadati</taxon>
        <taxon>Bacteroidota</taxon>
        <taxon>Flavobacteriia</taxon>
        <taxon>Flavobacteriales</taxon>
        <taxon>Flavobacteriaceae</taxon>
        <taxon>Kordia</taxon>
    </lineage>
</organism>
<dbReference type="eggNOG" id="COG4251">
    <property type="taxonomic scope" value="Bacteria"/>
</dbReference>
<keyword evidence="3" id="KW-0597">Phosphoprotein</keyword>
<evidence type="ECO:0000259" key="9">
    <source>
        <dbReference type="PROSITE" id="PS50113"/>
    </source>
</evidence>
<dbReference type="PRINTS" id="PR00344">
    <property type="entry name" value="BCTRLSENSOR"/>
</dbReference>
<dbReference type="Gene3D" id="3.30.450.20">
    <property type="entry name" value="PAS domain"/>
    <property type="match status" value="3"/>
</dbReference>
<protein>
    <recommendedName>
        <fullName evidence="2">histidine kinase</fullName>
        <ecNumber evidence="2">2.7.13.3</ecNumber>
    </recommendedName>
</protein>
<dbReference type="GO" id="GO:0000155">
    <property type="term" value="F:phosphorelay sensor kinase activity"/>
    <property type="evidence" value="ECO:0007669"/>
    <property type="project" value="InterPro"/>
</dbReference>
<dbReference type="CDD" id="cd00082">
    <property type="entry name" value="HisKA"/>
    <property type="match status" value="1"/>
</dbReference>
<dbReference type="InterPro" id="IPR000014">
    <property type="entry name" value="PAS"/>
</dbReference>
<evidence type="ECO:0000259" key="7">
    <source>
        <dbReference type="PROSITE" id="PS50109"/>
    </source>
</evidence>
<keyword evidence="11" id="KW-1185">Reference proteome</keyword>
<comment type="caution">
    <text evidence="10">The sequence shown here is derived from an EMBL/GenBank/DDBJ whole genome shotgun (WGS) entry which is preliminary data.</text>
</comment>
<dbReference type="SMART" id="SM00387">
    <property type="entry name" value="HATPase_c"/>
    <property type="match status" value="1"/>
</dbReference>
<dbReference type="SMART" id="SM00086">
    <property type="entry name" value="PAC"/>
    <property type="match status" value="2"/>
</dbReference>
<dbReference type="STRING" id="391587.KAOT1_17308"/>
<dbReference type="InterPro" id="IPR005467">
    <property type="entry name" value="His_kinase_dom"/>
</dbReference>
<dbReference type="Pfam" id="PF02518">
    <property type="entry name" value="HATPase_c"/>
    <property type="match status" value="1"/>
</dbReference>
<dbReference type="eggNOG" id="COG2202">
    <property type="taxonomic scope" value="Bacteria"/>
</dbReference>
<dbReference type="InterPro" id="IPR003661">
    <property type="entry name" value="HisK_dim/P_dom"/>
</dbReference>
<dbReference type="NCBIfam" id="TIGR00229">
    <property type="entry name" value="sensory_box"/>
    <property type="match status" value="2"/>
</dbReference>
<evidence type="ECO:0000256" key="1">
    <source>
        <dbReference type="ARBA" id="ARBA00000085"/>
    </source>
</evidence>
<dbReference type="Gene3D" id="1.10.287.130">
    <property type="match status" value="1"/>
</dbReference>
<dbReference type="PANTHER" id="PTHR43304">
    <property type="entry name" value="PHYTOCHROME-LIKE PROTEIN CPH1"/>
    <property type="match status" value="1"/>
</dbReference>
<dbReference type="InterPro" id="IPR000700">
    <property type="entry name" value="PAS-assoc_C"/>
</dbReference>
<dbReference type="SUPFAM" id="SSF55874">
    <property type="entry name" value="ATPase domain of HSP90 chaperone/DNA topoisomerase II/histidine kinase"/>
    <property type="match status" value="1"/>
</dbReference>
<feature type="domain" description="PAC" evidence="9">
    <location>
        <begin position="382"/>
        <end position="434"/>
    </location>
</feature>
<dbReference type="HOGENOM" id="CLU_000445_114_71_10"/>
<dbReference type="InterPro" id="IPR004358">
    <property type="entry name" value="Sig_transdc_His_kin-like_C"/>
</dbReference>
<evidence type="ECO:0000259" key="8">
    <source>
        <dbReference type="PROSITE" id="PS50112"/>
    </source>
</evidence>
<dbReference type="InterPro" id="IPR036890">
    <property type="entry name" value="HATPase_C_sf"/>
</dbReference>
<dbReference type="SMART" id="SM00091">
    <property type="entry name" value="PAS"/>
    <property type="match status" value="3"/>
</dbReference>
<feature type="domain" description="PAC" evidence="9">
    <location>
        <begin position="127"/>
        <end position="179"/>
    </location>
</feature>
<reference evidence="10 11" key="1">
    <citation type="journal article" date="2011" name="J. Bacteriol.">
        <title>Genome sequence of the algicidal bacterium Kordia algicida OT-1.</title>
        <authorList>
            <person name="Lee H.S."/>
            <person name="Kang S.G."/>
            <person name="Kwon K.K."/>
            <person name="Lee J.H."/>
            <person name="Kim S.J."/>
        </authorList>
    </citation>
    <scope>NUCLEOTIDE SEQUENCE [LARGE SCALE GENOMIC DNA]</scope>
    <source>
        <strain evidence="10 11">OT-1</strain>
    </source>
</reference>
<evidence type="ECO:0000256" key="6">
    <source>
        <dbReference type="SAM" id="Coils"/>
    </source>
</evidence>
<dbReference type="PANTHER" id="PTHR43304:SF1">
    <property type="entry name" value="PAC DOMAIN-CONTAINING PROTEIN"/>
    <property type="match status" value="1"/>
</dbReference>
<keyword evidence="6" id="KW-0175">Coiled coil</keyword>
<dbReference type="OrthoDB" id="9781208at2"/>
<dbReference type="EMBL" id="ABIB01000003">
    <property type="protein sequence ID" value="EDP96943.1"/>
    <property type="molecule type" value="Genomic_DNA"/>
</dbReference>
<keyword evidence="5 10" id="KW-0418">Kinase</keyword>
<dbReference type="FunFam" id="3.30.565.10:FF:000006">
    <property type="entry name" value="Sensor histidine kinase WalK"/>
    <property type="match status" value="1"/>
</dbReference>
<gene>
    <name evidence="10" type="ORF">KAOT1_17308</name>
</gene>
<dbReference type="InterPro" id="IPR036097">
    <property type="entry name" value="HisK_dim/P_sf"/>
</dbReference>
<dbReference type="PROSITE" id="PS50113">
    <property type="entry name" value="PAC"/>
    <property type="match status" value="2"/>
</dbReference>
<dbReference type="InterPro" id="IPR035965">
    <property type="entry name" value="PAS-like_dom_sf"/>
</dbReference>
<dbReference type="CDD" id="cd00130">
    <property type="entry name" value="PAS"/>
    <property type="match status" value="2"/>
</dbReference>
<dbReference type="InterPro" id="IPR001610">
    <property type="entry name" value="PAC"/>
</dbReference>
<name>A9DSJ5_9FLAO</name>
<dbReference type="SUPFAM" id="SSF55785">
    <property type="entry name" value="PYP-like sensor domain (PAS domain)"/>
    <property type="match status" value="3"/>
</dbReference>
<dbReference type="EC" id="2.7.13.3" evidence="2"/>
<dbReference type="Pfam" id="PF13426">
    <property type="entry name" value="PAS_9"/>
    <property type="match status" value="3"/>
</dbReference>
<dbReference type="InterPro" id="IPR003594">
    <property type="entry name" value="HATPase_dom"/>
</dbReference>
<dbReference type="AlphaFoldDB" id="A9DSJ5"/>
<dbReference type="RefSeq" id="WP_007095996.1">
    <property type="nucleotide sequence ID" value="NZ_CP142125.1"/>
</dbReference>
<dbReference type="InterPro" id="IPR052162">
    <property type="entry name" value="Sensor_kinase/Photoreceptor"/>
</dbReference>
<feature type="domain" description="Histidine kinase" evidence="7">
    <location>
        <begin position="452"/>
        <end position="660"/>
    </location>
</feature>
<evidence type="ECO:0000256" key="2">
    <source>
        <dbReference type="ARBA" id="ARBA00012438"/>
    </source>
</evidence>
<sequence>MSQEQIDILQRALKREKEARRAAEKILEDKSRELYILSEELKVTNSKLEASVSEKTSQLAGVFENIIDAYLVMDLGGNVLKMNDAACELFGYNILEETLNVTSLIYKEDVAYAFESFSELIEKGRFSNYTARVYTKNKGVRWVQINASLIFDANEKPIAAQGIIRDITDQKKFDDKLIESENRLSTLILNLDSAVLLEDENRNIVLTNAKFCEIFKIPVSPELLKGQDCSNAAEESKILFKDPKLFINTINRILHEKKQVIGTELTMADGTILELDFIPILKGGTYKGHLWTYRDISLNRKYSKSLEAQKEKYSSIIANMNLGLVEVDNDDKILMVNQSFCEMSGYDEDELIGQIGGKLFPIAEDENIIERENKKRLNGTSNSYEINVKDKQGTPKNWLISGAPNYNLDGEVIGSIGIHLDITELKNLEKQKEKILEKLEKSNNELYEYAHIVSHDLKSPLRSINALVSWIKMDNEGKFDDPTLQNLKLIEDTLEIMENLISNILEYSSAGSETAASKEVDLNTTMEDLHRLLFVPEHISINILKKLPVVKGDPTKFQQLFQNLMSNAIKFCDKDNGIVEIDVVEEPSFYQFSVRDNGIGIDKKFHDRIFKIFHSLNKSKESTGIGLSIVKKIVDLYEGNIWLESELGEGTTFFFTIKKQ</sequence>
<dbReference type="Proteomes" id="UP000002945">
    <property type="component" value="Unassembled WGS sequence"/>
</dbReference>
<accession>A9DSJ5</accession>
<dbReference type="Pfam" id="PF00512">
    <property type="entry name" value="HisKA"/>
    <property type="match status" value="1"/>
</dbReference>
<evidence type="ECO:0000256" key="5">
    <source>
        <dbReference type="ARBA" id="ARBA00022777"/>
    </source>
</evidence>
<dbReference type="PROSITE" id="PS50109">
    <property type="entry name" value="HIS_KIN"/>
    <property type="match status" value="1"/>
</dbReference>
<comment type="catalytic activity">
    <reaction evidence="1">
        <text>ATP + protein L-histidine = ADP + protein N-phospho-L-histidine.</text>
        <dbReference type="EC" id="2.7.13.3"/>
    </reaction>
</comment>
<evidence type="ECO:0000313" key="11">
    <source>
        <dbReference type="Proteomes" id="UP000002945"/>
    </source>
</evidence>
<feature type="domain" description="PAS" evidence="8">
    <location>
        <begin position="309"/>
        <end position="354"/>
    </location>
</feature>
<dbReference type="PROSITE" id="PS50112">
    <property type="entry name" value="PAS"/>
    <property type="match status" value="2"/>
</dbReference>
<dbReference type="Gene3D" id="3.30.565.10">
    <property type="entry name" value="Histidine kinase-like ATPase, C-terminal domain"/>
    <property type="match status" value="1"/>
</dbReference>
<dbReference type="SMR" id="A9DSJ5"/>
<evidence type="ECO:0000256" key="4">
    <source>
        <dbReference type="ARBA" id="ARBA00022679"/>
    </source>
</evidence>
<dbReference type="SUPFAM" id="SSF47384">
    <property type="entry name" value="Homodimeric domain of signal transducing histidine kinase"/>
    <property type="match status" value="1"/>
</dbReference>
<evidence type="ECO:0000256" key="3">
    <source>
        <dbReference type="ARBA" id="ARBA00022553"/>
    </source>
</evidence>
<keyword evidence="4" id="KW-0808">Transferase</keyword>
<feature type="domain" description="PAS" evidence="8">
    <location>
        <begin position="55"/>
        <end position="124"/>
    </location>
</feature>
<evidence type="ECO:0000313" key="10">
    <source>
        <dbReference type="EMBL" id="EDP96943.1"/>
    </source>
</evidence>